<gene>
    <name evidence="2" type="ORF">GCM10010841_08950</name>
</gene>
<name>A0ABQ2GN80_9DEIO</name>
<sequence length="124" mass="13359">MKGPFSAAARHATRLPDMTRYDDDREIEGEVQDEGTSPEILQDKMVAEDVLRQDTRADRTNPNDQPGFMDGIRGDWDGEDRQGEPNSETGGDLSGEEQGGQGTSRSGGVDGGPARTTPLPGNKK</sequence>
<protein>
    <recommendedName>
        <fullName evidence="4">M-like protein</fullName>
    </recommendedName>
</protein>
<feature type="compositionally biased region" description="Basic and acidic residues" evidence="1">
    <location>
        <begin position="72"/>
        <end position="83"/>
    </location>
</feature>
<proteinExistence type="predicted"/>
<reference evidence="3" key="1">
    <citation type="journal article" date="2019" name="Int. J. Syst. Evol. Microbiol.">
        <title>The Global Catalogue of Microorganisms (GCM) 10K type strain sequencing project: providing services to taxonomists for standard genome sequencing and annotation.</title>
        <authorList>
            <consortium name="The Broad Institute Genomics Platform"/>
            <consortium name="The Broad Institute Genome Sequencing Center for Infectious Disease"/>
            <person name="Wu L."/>
            <person name="Ma J."/>
        </authorList>
    </citation>
    <scope>NUCLEOTIDE SEQUENCE [LARGE SCALE GENOMIC DNA]</scope>
    <source>
        <strain evidence="3">JCM 15443</strain>
    </source>
</reference>
<dbReference type="EMBL" id="BMOM01000005">
    <property type="protein sequence ID" value="GGM02624.1"/>
    <property type="molecule type" value="Genomic_DNA"/>
</dbReference>
<feature type="compositionally biased region" description="Acidic residues" evidence="1">
    <location>
        <begin position="24"/>
        <end position="33"/>
    </location>
</feature>
<accession>A0ABQ2GN80</accession>
<evidence type="ECO:0000256" key="1">
    <source>
        <dbReference type="SAM" id="MobiDB-lite"/>
    </source>
</evidence>
<organism evidence="2 3">
    <name type="scientific">Deinococcus aerophilus</name>
    <dbReference type="NCBI Taxonomy" id="522488"/>
    <lineage>
        <taxon>Bacteria</taxon>
        <taxon>Thermotogati</taxon>
        <taxon>Deinococcota</taxon>
        <taxon>Deinococci</taxon>
        <taxon>Deinococcales</taxon>
        <taxon>Deinococcaceae</taxon>
        <taxon>Deinococcus</taxon>
    </lineage>
</organism>
<feature type="region of interest" description="Disordered" evidence="1">
    <location>
        <begin position="1"/>
        <end position="124"/>
    </location>
</feature>
<comment type="caution">
    <text evidence="2">The sequence shown here is derived from an EMBL/GenBank/DDBJ whole genome shotgun (WGS) entry which is preliminary data.</text>
</comment>
<evidence type="ECO:0000313" key="2">
    <source>
        <dbReference type="EMBL" id="GGM02624.1"/>
    </source>
</evidence>
<keyword evidence="3" id="KW-1185">Reference proteome</keyword>
<dbReference type="Proteomes" id="UP000661918">
    <property type="component" value="Unassembled WGS sequence"/>
</dbReference>
<evidence type="ECO:0008006" key="4">
    <source>
        <dbReference type="Google" id="ProtNLM"/>
    </source>
</evidence>
<feature type="compositionally biased region" description="Basic and acidic residues" evidence="1">
    <location>
        <begin position="41"/>
        <end position="61"/>
    </location>
</feature>
<evidence type="ECO:0000313" key="3">
    <source>
        <dbReference type="Proteomes" id="UP000661918"/>
    </source>
</evidence>